<evidence type="ECO:0000313" key="4">
    <source>
        <dbReference type="Proteomes" id="UP000270296"/>
    </source>
</evidence>
<dbReference type="InterPro" id="IPR004882">
    <property type="entry name" value="Luc7-rel"/>
</dbReference>
<evidence type="ECO:0000256" key="1">
    <source>
        <dbReference type="ARBA" id="ARBA00005655"/>
    </source>
</evidence>
<dbReference type="OrthoDB" id="10266921at2759"/>
<evidence type="ECO:0000256" key="2">
    <source>
        <dbReference type="SAM" id="MobiDB-lite"/>
    </source>
</evidence>
<reference evidence="5" key="1">
    <citation type="submission" date="2016-06" db="UniProtKB">
        <authorList>
            <consortium name="WormBaseParasite"/>
        </authorList>
    </citation>
    <scope>IDENTIFICATION</scope>
</reference>
<feature type="compositionally biased region" description="Basic and acidic residues" evidence="2">
    <location>
        <begin position="233"/>
        <end position="259"/>
    </location>
</feature>
<feature type="region of interest" description="Disordered" evidence="2">
    <location>
        <begin position="233"/>
        <end position="282"/>
    </location>
</feature>
<dbReference type="Proteomes" id="UP000270296">
    <property type="component" value="Unassembled WGS sequence"/>
</dbReference>
<dbReference type="GO" id="GO:0006376">
    <property type="term" value="P:mRNA splice site recognition"/>
    <property type="evidence" value="ECO:0007669"/>
    <property type="project" value="InterPro"/>
</dbReference>
<evidence type="ECO:0000313" key="3">
    <source>
        <dbReference type="EMBL" id="VDO96744.1"/>
    </source>
</evidence>
<comment type="similarity">
    <text evidence="1">Belongs to the Luc7 family.</text>
</comment>
<dbReference type="GO" id="GO:0005685">
    <property type="term" value="C:U1 snRNP"/>
    <property type="evidence" value="ECO:0007669"/>
    <property type="project" value="InterPro"/>
</dbReference>
<dbReference type="Pfam" id="PF03194">
    <property type="entry name" value="LUC7"/>
    <property type="match status" value="1"/>
</dbReference>
<sequence length="354" mass="40580">MSATKELASMLDELMGRHRNALPSERPKETTWDDPEVCKYFLVSFCPHEMFTNTKADLGHCEKIHDERLKEQYLNSSRFQKAGLEEDFLAFLQKLHSDMQRKIKKNKQRLELTQPGGQISDMNKERLEEKIKLLSDKIIGLQAQAEHLGAQGKVDEAQGVIKMADELTDERDHCKRAMDTPLAELKLMEVCEICGCFLIVGDSQHRIDEHLTGKQHVGYAKIKDTIDQMIAEREKRRRDKEAEARKEEEEMQKRREPEKKRHHSRSRDRSHKRSSQNRNLAGVPHLIIEAGREPKIKVVMVTPTAAVMLTAKATIIESDLATTTKFLAKKGKTAAIQRKKVKISTVQVQRGKIA</sequence>
<feature type="compositionally biased region" description="Basic residues" evidence="2">
    <location>
        <begin position="260"/>
        <end position="275"/>
    </location>
</feature>
<gene>
    <name evidence="3" type="ORF">SBAD_LOCUS2162</name>
</gene>
<protein>
    <submittedName>
        <fullName evidence="5">Luc7-like protein 3</fullName>
    </submittedName>
</protein>
<dbReference type="PANTHER" id="PTHR12375">
    <property type="entry name" value="RNA-BINDING PROTEIN LUC7-RELATED"/>
    <property type="match status" value="1"/>
</dbReference>
<reference evidence="3 4" key="2">
    <citation type="submission" date="2018-11" db="EMBL/GenBank/DDBJ databases">
        <authorList>
            <consortium name="Pathogen Informatics"/>
        </authorList>
    </citation>
    <scope>NUCLEOTIDE SEQUENCE [LARGE SCALE GENOMIC DNA]</scope>
</reference>
<keyword evidence="4" id="KW-1185">Reference proteome</keyword>
<dbReference type="WBParaSite" id="SBAD_0000226501-mRNA-1">
    <property type="protein sequence ID" value="SBAD_0000226501-mRNA-1"/>
    <property type="gene ID" value="SBAD_0000226501"/>
</dbReference>
<dbReference type="GO" id="GO:0003729">
    <property type="term" value="F:mRNA binding"/>
    <property type="evidence" value="ECO:0007669"/>
    <property type="project" value="InterPro"/>
</dbReference>
<proteinExistence type="inferred from homology"/>
<dbReference type="AlphaFoldDB" id="A0A183IEW8"/>
<evidence type="ECO:0000313" key="5">
    <source>
        <dbReference type="WBParaSite" id="SBAD_0000226501-mRNA-1"/>
    </source>
</evidence>
<accession>A0A183IEW8</accession>
<organism evidence="5">
    <name type="scientific">Soboliphyme baturini</name>
    <dbReference type="NCBI Taxonomy" id="241478"/>
    <lineage>
        <taxon>Eukaryota</taxon>
        <taxon>Metazoa</taxon>
        <taxon>Ecdysozoa</taxon>
        <taxon>Nematoda</taxon>
        <taxon>Enoplea</taxon>
        <taxon>Dorylaimia</taxon>
        <taxon>Dioctophymatida</taxon>
        <taxon>Dioctophymatoidea</taxon>
        <taxon>Soboliphymatidae</taxon>
        <taxon>Soboliphyme</taxon>
    </lineage>
</organism>
<dbReference type="EMBL" id="UZAM01007110">
    <property type="protein sequence ID" value="VDO96744.1"/>
    <property type="molecule type" value="Genomic_DNA"/>
</dbReference>
<name>A0A183IEW8_9BILA</name>